<dbReference type="EMBL" id="JH921438">
    <property type="protein sequence ID" value="EKD16663.1"/>
    <property type="molecule type" value="Genomic_DNA"/>
</dbReference>
<keyword evidence="2" id="KW-1185">Reference proteome</keyword>
<reference evidence="1 2" key="1">
    <citation type="journal article" date="2012" name="BMC Genomics">
        <title>Sequencing the genome of Marssonina brunnea reveals fungus-poplar co-evolution.</title>
        <authorList>
            <person name="Zhu S."/>
            <person name="Cao Y.-Z."/>
            <person name="Jiang C."/>
            <person name="Tan B.-Y."/>
            <person name="Wang Z."/>
            <person name="Feng S."/>
            <person name="Zhang L."/>
            <person name="Su X.-H."/>
            <person name="Brejova B."/>
            <person name="Vinar T."/>
            <person name="Xu M."/>
            <person name="Wang M.-X."/>
            <person name="Zhang S.-G."/>
            <person name="Huang M.-R."/>
            <person name="Wu R."/>
            <person name="Zhou Y."/>
        </authorList>
    </citation>
    <scope>NUCLEOTIDE SEQUENCE [LARGE SCALE GENOMIC DNA]</scope>
    <source>
        <strain evidence="1 2">MB_m1</strain>
    </source>
</reference>
<dbReference type="STRING" id="1072389.K1X7S8"/>
<evidence type="ECO:0000313" key="2">
    <source>
        <dbReference type="Proteomes" id="UP000006753"/>
    </source>
</evidence>
<dbReference type="SUPFAM" id="SSF63825">
    <property type="entry name" value="YWTD domain"/>
    <property type="match status" value="1"/>
</dbReference>
<dbReference type="OrthoDB" id="5958943at2759"/>
<dbReference type="AlphaFoldDB" id="K1X7S8"/>
<proteinExistence type="predicted"/>
<dbReference type="Proteomes" id="UP000006753">
    <property type="component" value="Unassembled WGS sequence"/>
</dbReference>
<dbReference type="HOGENOM" id="CLU_1949270_0_0_1"/>
<sequence length="129" mass="14375">MSKGGKGRIFRANIEIPRGQDASNRSDIELLFPGLPEQIDLEIDEDSQTLFWTDRGGPPTGTEGEKNPKYEILTRRLHEAIGLKLYQVNKHIYLTDLGGAVYRIGMDGKNKKKIYDEEAAFSGSGLAHV</sequence>
<keyword evidence="1" id="KW-0449">Lipoprotein</keyword>
<dbReference type="InParanoid" id="K1X7S8"/>
<accession>K1X7S8</accession>
<dbReference type="eggNOG" id="KOG2304">
    <property type="taxonomic scope" value="Eukaryota"/>
</dbReference>
<organism evidence="1 2">
    <name type="scientific">Marssonina brunnea f. sp. multigermtubi (strain MB_m1)</name>
    <name type="common">Marssonina leaf spot fungus</name>
    <dbReference type="NCBI Taxonomy" id="1072389"/>
    <lineage>
        <taxon>Eukaryota</taxon>
        <taxon>Fungi</taxon>
        <taxon>Dikarya</taxon>
        <taxon>Ascomycota</taxon>
        <taxon>Pezizomycotina</taxon>
        <taxon>Leotiomycetes</taxon>
        <taxon>Helotiales</taxon>
        <taxon>Drepanopezizaceae</taxon>
        <taxon>Drepanopeziza</taxon>
    </lineage>
</organism>
<name>K1X7S8_MARBU</name>
<evidence type="ECO:0000313" key="1">
    <source>
        <dbReference type="EMBL" id="EKD16663.1"/>
    </source>
</evidence>
<dbReference type="KEGG" id="mbe:MBM_05132"/>
<protein>
    <submittedName>
        <fullName evidence="1">Low density lipoprotein receptor</fullName>
    </submittedName>
</protein>
<gene>
    <name evidence="1" type="ORF">MBM_05132</name>
</gene>
<dbReference type="InterPro" id="IPR011042">
    <property type="entry name" value="6-blade_b-propeller_TolB-like"/>
</dbReference>
<keyword evidence="1" id="KW-0675">Receptor</keyword>
<dbReference type="Gene3D" id="2.120.10.30">
    <property type="entry name" value="TolB, C-terminal domain"/>
    <property type="match status" value="1"/>
</dbReference>